<dbReference type="Gene3D" id="3.40.50.10110">
    <property type="entry name" value="DNA polymerase III subunit chi"/>
    <property type="match status" value="1"/>
</dbReference>
<comment type="caution">
    <text evidence="1">The sequence shown here is derived from an EMBL/GenBank/DDBJ whole genome shotgun (WGS) entry which is preliminary data.</text>
</comment>
<dbReference type="Pfam" id="PF04364">
    <property type="entry name" value="DNA_pol3_chi"/>
    <property type="match status" value="1"/>
</dbReference>
<dbReference type="GO" id="GO:0003887">
    <property type="term" value="F:DNA-directed DNA polymerase activity"/>
    <property type="evidence" value="ECO:0007669"/>
    <property type="project" value="InterPro"/>
</dbReference>
<protein>
    <submittedName>
        <fullName evidence="1">DNA polymerase III chi subunit</fullName>
    </submittedName>
</protein>
<accession>A0A317RDC8</accession>
<dbReference type="PANTHER" id="PTHR38767">
    <property type="entry name" value="DNA POLYMERASE III SUBUNIT CHI"/>
    <property type="match status" value="1"/>
</dbReference>
<dbReference type="PANTHER" id="PTHR38767:SF1">
    <property type="entry name" value="DNA POLYMERASE III SUBUNIT CHI"/>
    <property type="match status" value="1"/>
</dbReference>
<organism evidence="1 2">
    <name type="scientific">Melaminivora alkalimesophila</name>
    <dbReference type="NCBI Taxonomy" id="1165852"/>
    <lineage>
        <taxon>Bacteria</taxon>
        <taxon>Pseudomonadati</taxon>
        <taxon>Pseudomonadota</taxon>
        <taxon>Betaproteobacteria</taxon>
        <taxon>Burkholderiales</taxon>
        <taxon>Comamonadaceae</taxon>
        <taxon>Melaminivora</taxon>
    </lineage>
</organism>
<dbReference type="SUPFAM" id="SSF102400">
    <property type="entry name" value="DNA polymerase III chi subunit"/>
    <property type="match status" value="1"/>
</dbReference>
<evidence type="ECO:0000313" key="1">
    <source>
        <dbReference type="EMBL" id="PWW46344.1"/>
    </source>
</evidence>
<dbReference type="GO" id="GO:0006260">
    <property type="term" value="P:DNA replication"/>
    <property type="evidence" value="ECO:0007669"/>
    <property type="project" value="InterPro"/>
</dbReference>
<dbReference type="Proteomes" id="UP000246483">
    <property type="component" value="Unassembled WGS sequence"/>
</dbReference>
<dbReference type="InterPro" id="IPR007459">
    <property type="entry name" value="DNA_pol3_chi"/>
</dbReference>
<evidence type="ECO:0000313" key="2">
    <source>
        <dbReference type="Proteomes" id="UP000246483"/>
    </source>
</evidence>
<dbReference type="AlphaFoldDB" id="A0A317RDC8"/>
<gene>
    <name evidence="1" type="ORF">DFR36_104124</name>
</gene>
<dbReference type="RefSeq" id="WP_019374095.1">
    <property type="nucleotide sequence ID" value="NZ_ALEE01000438.1"/>
</dbReference>
<dbReference type="GO" id="GO:0003677">
    <property type="term" value="F:DNA binding"/>
    <property type="evidence" value="ECO:0007669"/>
    <property type="project" value="InterPro"/>
</dbReference>
<proteinExistence type="predicted"/>
<dbReference type="OrthoDB" id="5297568at2"/>
<dbReference type="EMBL" id="QGUB01000004">
    <property type="protein sequence ID" value="PWW46344.1"/>
    <property type="molecule type" value="Genomic_DNA"/>
</dbReference>
<name>A0A317RDC8_9BURK</name>
<dbReference type="InterPro" id="IPR036768">
    <property type="entry name" value="PolIII_chi_sf"/>
</dbReference>
<keyword evidence="2" id="KW-1185">Reference proteome</keyword>
<dbReference type="GO" id="GO:0032298">
    <property type="term" value="P:positive regulation of DNA-templated DNA replication initiation"/>
    <property type="evidence" value="ECO:0007669"/>
    <property type="project" value="TreeGrafter"/>
</dbReference>
<sequence length="146" mass="16263">MTEVAFHLNVADRRHHVCRLARKAWRQGARVFIAGPAAELEALDRMLWALEPWEFLPHCLADAPAPVLDASPIVLGTQAAAAPWREVLVNLGPQVPEAFAEFARVIEVVPAEEGEERERARERWRVYQAAGHLPVPHDLGVRRSGG</sequence>
<reference evidence="1 2" key="1">
    <citation type="submission" date="2018-05" db="EMBL/GenBank/DDBJ databases">
        <title>Genomic Encyclopedia of Type Strains, Phase IV (KMG-IV): sequencing the most valuable type-strain genomes for metagenomic binning, comparative biology and taxonomic classification.</title>
        <authorList>
            <person name="Goeker M."/>
        </authorList>
    </citation>
    <scope>NUCLEOTIDE SEQUENCE [LARGE SCALE GENOMIC DNA]</scope>
    <source>
        <strain evidence="1 2">DSM 26006</strain>
    </source>
</reference>